<feature type="compositionally biased region" description="Polar residues" evidence="1">
    <location>
        <begin position="822"/>
        <end position="845"/>
    </location>
</feature>
<feature type="compositionally biased region" description="Basic and acidic residues" evidence="1">
    <location>
        <begin position="588"/>
        <end position="615"/>
    </location>
</feature>
<organism evidence="3 4">
    <name type="scientific">Mya arenaria</name>
    <name type="common">Soft-shell clam</name>
    <dbReference type="NCBI Taxonomy" id="6604"/>
    <lineage>
        <taxon>Eukaryota</taxon>
        <taxon>Metazoa</taxon>
        <taxon>Spiralia</taxon>
        <taxon>Lophotrochozoa</taxon>
        <taxon>Mollusca</taxon>
        <taxon>Bivalvia</taxon>
        <taxon>Autobranchia</taxon>
        <taxon>Heteroconchia</taxon>
        <taxon>Euheterodonta</taxon>
        <taxon>Imparidentia</taxon>
        <taxon>Neoheterodontei</taxon>
        <taxon>Myida</taxon>
        <taxon>Myoidea</taxon>
        <taxon>Myidae</taxon>
        <taxon>Mya</taxon>
    </lineage>
</organism>
<proteinExistence type="predicted"/>
<feature type="region of interest" description="Disordered" evidence="1">
    <location>
        <begin position="333"/>
        <end position="411"/>
    </location>
</feature>
<feature type="domain" description="Winged helix Storkhead-box1" evidence="2">
    <location>
        <begin position="171"/>
        <end position="249"/>
    </location>
</feature>
<feature type="compositionally biased region" description="Polar residues" evidence="1">
    <location>
        <begin position="574"/>
        <end position="587"/>
    </location>
</feature>
<dbReference type="Pfam" id="PF10264">
    <property type="entry name" value="WHD_Storkhead"/>
    <property type="match status" value="1"/>
</dbReference>
<feature type="compositionally biased region" description="Basic and acidic residues" evidence="1">
    <location>
        <begin position="365"/>
        <end position="385"/>
    </location>
</feature>
<dbReference type="InterPro" id="IPR040126">
    <property type="entry name" value="STOX1/2"/>
</dbReference>
<dbReference type="EMBL" id="CP111013">
    <property type="protein sequence ID" value="WAQ96684.1"/>
    <property type="molecule type" value="Genomic_DNA"/>
</dbReference>
<feature type="compositionally biased region" description="Basic and acidic residues" evidence="1">
    <location>
        <begin position="810"/>
        <end position="819"/>
    </location>
</feature>
<feature type="region of interest" description="Disordered" evidence="1">
    <location>
        <begin position="574"/>
        <end position="754"/>
    </location>
</feature>
<feature type="compositionally biased region" description="Basic and acidic residues" evidence="1">
    <location>
        <begin position="885"/>
        <end position="900"/>
    </location>
</feature>
<feature type="compositionally biased region" description="Basic residues" evidence="1">
    <location>
        <begin position="616"/>
        <end position="631"/>
    </location>
</feature>
<reference evidence="3" key="1">
    <citation type="submission" date="2022-11" db="EMBL/GenBank/DDBJ databases">
        <title>Centuries of genome instability and evolution in soft-shell clam transmissible cancer (bioRxiv).</title>
        <authorList>
            <person name="Hart S.F.M."/>
            <person name="Yonemitsu M.A."/>
            <person name="Giersch R.M."/>
            <person name="Beal B.F."/>
            <person name="Arriagada G."/>
            <person name="Davis B.W."/>
            <person name="Ostrander E.A."/>
            <person name="Goff S.P."/>
            <person name="Metzger M.J."/>
        </authorList>
    </citation>
    <scope>NUCLEOTIDE SEQUENCE</scope>
    <source>
        <strain evidence="3">MELC-2E11</strain>
        <tissue evidence="3">Siphon/mantle</tissue>
    </source>
</reference>
<evidence type="ECO:0000256" key="1">
    <source>
        <dbReference type="SAM" id="MobiDB-lite"/>
    </source>
</evidence>
<feature type="region of interest" description="Disordered" evidence="1">
    <location>
        <begin position="36"/>
        <end position="58"/>
    </location>
</feature>
<protein>
    <submittedName>
        <fullName evidence="3">STOX1-like protein</fullName>
    </submittedName>
</protein>
<feature type="compositionally biased region" description="Polar residues" evidence="1">
    <location>
        <begin position="669"/>
        <end position="682"/>
    </location>
</feature>
<name>A0ABY7DHA0_MYAAR</name>
<dbReference type="PANTHER" id="PTHR22437:SF0">
    <property type="entry name" value="FI21431P1"/>
    <property type="match status" value="1"/>
</dbReference>
<gene>
    <name evidence="3" type="ORF">MAR_029374</name>
</gene>
<feature type="region of interest" description="Disordered" evidence="1">
    <location>
        <begin position="766"/>
        <end position="845"/>
    </location>
</feature>
<feature type="compositionally biased region" description="Polar residues" evidence="1">
    <location>
        <begin position="635"/>
        <end position="649"/>
    </location>
</feature>
<evidence type="ECO:0000259" key="2">
    <source>
        <dbReference type="Pfam" id="PF10264"/>
    </source>
</evidence>
<dbReference type="Proteomes" id="UP001164746">
    <property type="component" value="Chromosome 2"/>
</dbReference>
<sequence>MSSRNARNAKKSSRNLPVTSRCVAIVFKRVDGECQSENKNESCDSTDTAVNSHDNGNQNHFEFDRDLFTLTKNSDKSENKIEATSKNSVSFDAKKVFDEFKLRNKTCYWNPALTDSVGSLEYAGFIEPLTVLVRGDDVHLENIRTAWGRRVLKDPAHFVIDRIGDVQGIEMQVIPQTQFIPLPEALCLLILDLNNSQIVATLDTVTERLRQRYQGMNLPSNQLMYDTLGQLIRERKVFHTGCGYFVVTPDTFRMHGDDMQFGQMMSQWTHLHPMYIPSAFSQPARQPMRSISCQVDSEENVIGQSDSCDLPEKRASVCNEKLQVDIPTVRVQRSMSVSVKRSRERGKRDDGSEAGTLKRSSSMKGRNEKQRKQETKSEQKQEKGKVKTSFFSKIFGRNKKKPSQEEPVKPTKPVVEYATFSAQFPPPEWMWYQQQQDRQMRTETWVHQQMAKCGTWHYLQRFSQQSPSDSVKLGPSSLPEPVEKPQPKGSSLQGTAHTTGGVINGTGKKSKGKSHKKDRLPVVIANIPGESTRIDFEQKNTYTNSMGQTNIKLSSLPTRLSPSGEVVHSNYVSHPMFSSTPRFSSVREQYKKESEDEENRHEGKVEKPEKSEKSKSSRKPHRSKKKSHHDRHSSYYPSSRHVSGLSQPLSPVRDEDNDISFEYQGKIPNKNSSFVKSHSSGVNCIGLEADNKTQVKLSYRSPMDALQPNGQKYQRSSSYRHPVSDPQRPSLRSNSYRHVVKDRSDQGHSESLGQGHIYANVHITEDARPALPERSNRRLSSQDCEGHMNPGQCYRAMSPAQSPNYLDLPESDRRSEPGSDRGTLTSTSSRGQSSHDSAIDQSSEHSMGTVIHTRPVLSHQLERLVADTKELVLGDSGFSSPRPTDNGKDTSKGEGSLKDQTDFMCNNLRTDVRGNHSSGKGGEFSDDSFDRISSDKLYENVRISHKEMLNNMKYLHKEINVSSQNLNVPNTTADSSSSHTDYDPKQAVAKKFNFEGDFHVVGVV</sequence>
<keyword evidence="4" id="KW-1185">Reference proteome</keyword>
<evidence type="ECO:0000313" key="3">
    <source>
        <dbReference type="EMBL" id="WAQ96684.1"/>
    </source>
</evidence>
<feature type="compositionally biased region" description="Basic and acidic residues" evidence="1">
    <location>
        <begin position="739"/>
        <end position="748"/>
    </location>
</feature>
<dbReference type="InterPro" id="IPR019391">
    <property type="entry name" value="Storkhead-box_WHD"/>
</dbReference>
<feature type="region of interest" description="Disordered" evidence="1">
    <location>
        <begin position="466"/>
        <end position="522"/>
    </location>
</feature>
<dbReference type="PANTHER" id="PTHR22437">
    <property type="entry name" value="WINGED HELIX DOMAIN-CONTAINING PROTEIN"/>
    <property type="match status" value="1"/>
</dbReference>
<evidence type="ECO:0000313" key="4">
    <source>
        <dbReference type="Proteomes" id="UP001164746"/>
    </source>
</evidence>
<feature type="compositionally biased region" description="Polar residues" evidence="1">
    <location>
        <begin position="43"/>
        <end position="58"/>
    </location>
</feature>
<feature type="compositionally biased region" description="Polar residues" evidence="1">
    <location>
        <begin position="708"/>
        <end position="719"/>
    </location>
</feature>
<feature type="compositionally biased region" description="Basic residues" evidence="1">
    <location>
        <begin position="508"/>
        <end position="518"/>
    </location>
</feature>
<feature type="compositionally biased region" description="Polar residues" evidence="1">
    <location>
        <begin position="488"/>
        <end position="498"/>
    </location>
</feature>
<feature type="region of interest" description="Disordered" evidence="1">
    <location>
        <begin position="873"/>
        <end position="900"/>
    </location>
</feature>
<accession>A0ABY7DHA0</accession>